<reference evidence="1" key="1">
    <citation type="journal article" date="2010" name="Genomics">
        <title>Tracing phylogenomic events leading to diversity of Haemophilus influenzae and the emergence of Brazilian Purpuric Fever (BPF)-associated clones.</title>
        <authorList>
            <person name="Papazisi L."/>
            <person name="Ratnayake S."/>
            <person name="Remortel B.G."/>
            <person name="Bock G.R."/>
            <person name="Liang W."/>
            <person name="Saeed A.I."/>
            <person name="Liu J."/>
            <person name="Fleischmann R.D."/>
            <person name="Kilian M."/>
            <person name="Peterson S.N."/>
        </authorList>
    </citation>
    <scope>NUCLEOTIDE SEQUENCE [LARGE SCALE GENOMIC DNA]</scope>
    <source>
        <strain evidence="1">HK1212</strain>
    </source>
</reference>
<protein>
    <recommendedName>
        <fullName evidence="2">Baseplate protein J-like domain-containing protein</fullName>
    </recommendedName>
</protein>
<organism evidence="1">
    <name type="scientific">Haemophilus influenzae HK1212</name>
    <dbReference type="NCBI Taxonomy" id="456482"/>
    <lineage>
        <taxon>Bacteria</taxon>
        <taxon>Pseudomonadati</taxon>
        <taxon>Pseudomonadota</taxon>
        <taxon>Gammaproteobacteria</taxon>
        <taxon>Pasteurellales</taxon>
        <taxon>Pasteurellaceae</taxon>
        <taxon>Haemophilus</taxon>
    </lineage>
</organism>
<comment type="caution">
    <text evidence="1">The sequence shown here is derived from an EMBL/GenBank/DDBJ whole genome shotgun (WGS) entry which is preliminary data.</text>
</comment>
<evidence type="ECO:0000313" key="1">
    <source>
        <dbReference type="EMBL" id="EFA27762.1"/>
    </source>
</evidence>
<accession>A0A7G2JWC9</accession>
<dbReference type="EMBL" id="ABFC01001152">
    <property type="protein sequence ID" value="EFA27762.1"/>
    <property type="molecule type" value="Genomic_DNA"/>
</dbReference>
<sequence>MAKLIETGIQIERLNEIVARFEDGFRQIYGQNIDLSPNSPDGQMVGLLAQMKMDIEELAENVYRQLDPDVATGAWLDQRVAYAGLIRRAASYSYLRSVILTGEPLTHLYAGIVVSDPHKVRWVLTADVQLDSNGSARADFHSEELLCKPLTEY</sequence>
<name>A0A7G2JWC9_HAEIF</name>
<dbReference type="AlphaFoldDB" id="A0A7G2JWC9"/>
<proteinExistence type="predicted"/>
<evidence type="ECO:0008006" key="2">
    <source>
        <dbReference type="Google" id="ProtNLM"/>
    </source>
</evidence>
<gene>
    <name evidence="1" type="ORF">HAINFHK1212_0931</name>
</gene>